<dbReference type="Proteomes" id="UP001044222">
    <property type="component" value="Chromosome 7"/>
</dbReference>
<name>A0A9D3MA08_ANGAN</name>
<feature type="compositionally biased region" description="Basic and acidic residues" evidence="1">
    <location>
        <begin position="154"/>
        <end position="163"/>
    </location>
</feature>
<evidence type="ECO:0000256" key="1">
    <source>
        <dbReference type="SAM" id="MobiDB-lite"/>
    </source>
</evidence>
<evidence type="ECO:0000313" key="3">
    <source>
        <dbReference type="Proteomes" id="UP001044222"/>
    </source>
</evidence>
<keyword evidence="3" id="KW-1185">Reference proteome</keyword>
<feature type="compositionally biased region" description="Low complexity" evidence="1">
    <location>
        <begin position="215"/>
        <end position="244"/>
    </location>
</feature>
<feature type="region of interest" description="Disordered" evidence="1">
    <location>
        <begin position="138"/>
        <end position="278"/>
    </location>
</feature>
<accession>A0A9D3MA08</accession>
<reference evidence="2" key="1">
    <citation type="submission" date="2021-01" db="EMBL/GenBank/DDBJ databases">
        <title>A chromosome-scale assembly of European eel, Anguilla anguilla.</title>
        <authorList>
            <person name="Henkel C."/>
            <person name="Jong-Raadsen S.A."/>
            <person name="Dufour S."/>
            <person name="Weltzien F.-A."/>
            <person name="Palstra A.P."/>
            <person name="Pelster B."/>
            <person name="Spaink H.P."/>
            <person name="Van Den Thillart G.E."/>
            <person name="Jansen H."/>
            <person name="Zahm M."/>
            <person name="Klopp C."/>
            <person name="Cedric C."/>
            <person name="Louis A."/>
            <person name="Berthelot C."/>
            <person name="Parey E."/>
            <person name="Roest Crollius H."/>
            <person name="Montfort J."/>
            <person name="Robinson-Rechavi M."/>
            <person name="Bucao C."/>
            <person name="Bouchez O."/>
            <person name="Gislard M."/>
            <person name="Lluch J."/>
            <person name="Milhes M."/>
            <person name="Lampietro C."/>
            <person name="Lopez Roques C."/>
            <person name="Donnadieu C."/>
            <person name="Braasch I."/>
            <person name="Desvignes T."/>
            <person name="Postlethwait J."/>
            <person name="Bobe J."/>
            <person name="Guiguen Y."/>
            <person name="Dirks R."/>
        </authorList>
    </citation>
    <scope>NUCLEOTIDE SEQUENCE</scope>
    <source>
        <strain evidence="2">Tag_6206</strain>
        <tissue evidence="2">Liver</tissue>
    </source>
</reference>
<comment type="caution">
    <text evidence="2">The sequence shown here is derived from an EMBL/GenBank/DDBJ whole genome shotgun (WGS) entry which is preliminary data.</text>
</comment>
<gene>
    <name evidence="2" type="ORF">ANANG_G00136510</name>
</gene>
<protein>
    <submittedName>
        <fullName evidence="2">Uncharacterized protein</fullName>
    </submittedName>
</protein>
<organism evidence="2 3">
    <name type="scientific">Anguilla anguilla</name>
    <name type="common">European freshwater eel</name>
    <name type="synonym">Muraena anguilla</name>
    <dbReference type="NCBI Taxonomy" id="7936"/>
    <lineage>
        <taxon>Eukaryota</taxon>
        <taxon>Metazoa</taxon>
        <taxon>Chordata</taxon>
        <taxon>Craniata</taxon>
        <taxon>Vertebrata</taxon>
        <taxon>Euteleostomi</taxon>
        <taxon>Actinopterygii</taxon>
        <taxon>Neopterygii</taxon>
        <taxon>Teleostei</taxon>
        <taxon>Anguilliformes</taxon>
        <taxon>Anguillidae</taxon>
        <taxon>Anguilla</taxon>
    </lineage>
</organism>
<sequence>MNLFVGDFRSRKSSVKRKPPVQKRAHYDRMNSDFPHRFCNNRKQVMLLVVVVINKPKLAAVSCLYGPKLCFLCADMSDKRRDLPSWMLGGDAKRNEKGEFRKSVRTLEKKKRTGVQRETLYFMNEAELVDAALRVLTEGGGGNPGTGTRALQTEAEKNTREWLAKTNGDSIKRKKQLMFESDTEEESSDRELSKETCISETDPEDLAEKATLPYAPALEPGERGAAGAAERGARSRPSPAAASPQSRTEGARLRGLGRRSSPPREGNLLHVNGCRENR</sequence>
<evidence type="ECO:0000313" key="2">
    <source>
        <dbReference type="EMBL" id="KAG5845221.1"/>
    </source>
</evidence>
<proteinExistence type="predicted"/>
<dbReference type="EMBL" id="JAFIRN010000007">
    <property type="protein sequence ID" value="KAG5845221.1"/>
    <property type="molecule type" value="Genomic_DNA"/>
</dbReference>
<dbReference type="AlphaFoldDB" id="A0A9D3MA08"/>